<dbReference type="AlphaFoldDB" id="W1RXF8"/>
<keyword evidence="3" id="KW-1185">Reference proteome</keyword>
<protein>
    <submittedName>
        <fullName evidence="2">Alpha/beta hydrolase</fullName>
    </submittedName>
</protein>
<dbReference type="STRING" id="1208321.D104_04625"/>
<evidence type="ECO:0000313" key="2">
    <source>
        <dbReference type="EMBL" id="ETI61657.1"/>
    </source>
</evidence>
<dbReference type="Pfam" id="PF00561">
    <property type="entry name" value="Abhydrolase_1"/>
    <property type="match status" value="1"/>
</dbReference>
<dbReference type="InterPro" id="IPR029058">
    <property type="entry name" value="AB_hydrolase_fold"/>
</dbReference>
<organism evidence="2 3">
    <name type="scientific">Marinomonas profundimaris</name>
    <dbReference type="NCBI Taxonomy" id="1208321"/>
    <lineage>
        <taxon>Bacteria</taxon>
        <taxon>Pseudomonadati</taxon>
        <taxon>Pseudomonadota</taxon>
        <taxon>Gammaproteobacteria</taxon>
        <taxon>Oceanospirillales</taxon>
        <taxon>Oceanospirillaceae</taxon>
        <taxon>Marinomonas</taxon>
    </lineage>
</organism>
<dbReference type="EMBL" id="AYOZ01000005">
    <property type="protein sequence ID" value="ETI61657.1"/>
    <property type="molecule type" value="Genomic_DNA"/>
</dbReference>
<dbReference type="Proteomes" id="UP000018857">
    <property type="component" value="Unassembled WGS sequence"/>
</dbReference>
<dbReference type="InterPro" id="IPR050266">
    <property type="entry name" value="AB_hydrolase_sf"/>
</dbReference>
<dbReference type="RefSeq" id="WP_024023106.1">
    <property type="nucleotide sequence ID" value="NZ_AYOZ01000005.1"/>
</dbReference>
<dbReference type="PRINTS" id="PR00111">
    <property type="entry name" value="ABHYDROLASE"/>
</dbReference>
<keyword evidence="2" id="KW-0378">Hydrolase</keyword>
<name>W1RXF8_9GAMM</name>
<dbReference type="InterPro" id="IPR000073">
    <property type="entry name" value="AB_hydrolase_1"/>
</dbReference>
<sequence>MIEIYCLPGTMCDQRLWDSTQAALGQDVVLRPIAIPMEDSIELIVRVLADVLPQQPIHLLGFSMGGYIASAFASQYPQRVCRLMVVSNTSTGLLAAERRQREVALDWVQKQGYRGLPRKKAQAMLGDKHKGNELILDIMKTMDKALGERILIQQLQSSLDRPDLLSYLEQTHLPICFAVGKEDALMPASALEQIENNEHFDLNTAEQCGHMLPLEQPIWLSALIHRFYAEETNRIIK</sequence>
<comment type="caution">
    <text evidence="2">The sequence shown here is derived from an EMBL/GenBank/DDBJ whole genome shotgun (WGS) entry which is preliminary data.</text>
</comment>
<dbReference type="PATRIC" id="fig|1208321.3.peg.919"/>
<accession>W1RXF8</accession>
<reference evidence="2 3" key="1">
    <citation type="journal article" date="2014" name="Genome Announc.">
        <title>Draft Genome Sequence of Marinomonas sp. Strain D104, a Polycyclic Aromatic Hydrocarbon-Degrading Bacterium from the Deep-Sea Sediment of the Arctic Ocean.</title>
        <authorList>
            <person name="Dong C."/>
            <person name="Bai X."/>
            <person name="Lai Q."/>
            <person name="Xie Y."/>
            <person name="Chen X."/>
            <person name="Shao Z."/>
        </authorList>
    </citation>
    <scope>NUCLEOTIDE SEQUENCE [LARGE SCALE GENOMIC DNA]</scope>
    <source>
        <strain evidence="2 3">D104</strain>
    </source>
</reference>
<dbReference type="SUPFAM" id="SSF53474">
    <property type="entry name" value="alpha/beta-Hydrolases"/>
    <property type="match status" value="1"/>
</dbReference>
<gene>
    <name evidence="2" type="ORF">D104_04625</name>
</gene>
<dbReference type="PANTHER" id="PTHR43798">
    <property type="entry name" value="MONOACYLGLYCEROL LIPASE"/>
    <property type="match status" value="1"/>
</dbReference>
<dbReference type="Gene3D" id="3.40.50.1820">
    <property type="entry name" value="alpha/beta hydrolase"/>
    <property type="match status" value="1"/>
</dbReference>
<dbReference type="GO" id="GO:0016787">
    <property type="term" value="F:hydrolase activity"/>
    <property type="evidence" value="ECO:0007669"/>
    <property type="project" value="UniProtKB-KW"/>
</dbReference>
<dbReference type="eggNOG" id="COG3208">
    <property type="taxonomic scope" value="Bacteria"/>
</dbReference>
<feature type="domain" description="AB hydrolase-1" evidence="1">
    <location>
        <begin position="45"/>
        <end position="120"/>
    </location>
</feature>
<evidence type="ECO:0000259" key="1">
    <source>
        <dbReference type="Pfam" id="PF00561"/>
    </source>
</evidence>
<proteinExistence type="predicted"/>
<evidence type="ECO:0000313" key="3">
    <source>
        <dbReference type="Proteomes" id="UP000018857"/>
    </source>
</evidence>